<dbReference type="Proteomes" id="UP000693970">
    <property type="component" value="Unassembled WGS sequence"/>
</dbReference>
<evidence type="ECO:0000256" key="1">
    <source>
        <dbReference type="SAM" id="MobiDB-lite"/>
    </source>
</evidence>
<evidence type="ECO:0000313" key="5">
    <source>
        <dbReference type="Proteomes" id="UP000693970"/>
    </source>
</evidence>
<dbReference type="EMBL" id="JAGRRH010000013">
    <property type="protein sequence ID" value="KAG7359355.1"/>
    <property type="molecule type" value="Genomic_DNA"/>
</dbReference>
<sequence>MSVDIMVEHAFTKLCQHTSTLRVLRKRVEEYASTYDSCQRNKNPGRGDGELPPRQATELPFEQVAVDSIGPWEITIQGIGVIKFKALIIDTATLLVEARRV</sequence>
<reference evidence="2" key="1">
    <citation type="journal article" date="2021" name="Sci. Rep.">
        <title>Diploid genomic architecture of Nitzschia inconspicua, an elite biomass production diatom.</title>
        <authorList>
            <person name="Oliver A."/>
            <person name="Podell S."/>
            <person name="Pinowska A."/>
            <person name="Traller J.C."/>
            <person name="Smith S.R."/>
            <person name="McClure R."/>
            <person name="Beliaev A."/>
            <person name="Bohutskyi P."/>
            <person name="Hill E.A."/>
            <person name="Rabines A."/>
            <person name="Zheng H."/>
            <person name="Allen L.Z."/>
            <person name="Kuo A."/>
            <person name="Grigoriev I.V."/>
            <person name="Allen A.E."/>
            <person name="Hazlebeck D."/>
            <person name="Allen E.E."/>
        </authorList>
    </citation>
    <scope>NUCLEOTIDE SEQUENCE</scope>
    <source>
        <strain evidence="2">Hildebrandi</strain>
    </source>
</reference>
<accession>A0A9K3K6U1</accession>
<dbReference type="OrthoDB" id="43788at2759"/>
<evidence type="ECO:0000313" key="3">
    <source>
        <dbReference type="EMBL" id="KAG7359355.1"/>
    </source>
</evidence>
<evidence type="ECO:0000313" key="2">
    <source>
        <dbReference type="EMBL" id="KAG7338209.1"/>
    </source>
</evidence>
<feature type="region of interest" description="Disordered" evidence="1">
    <location>
        <begin position="34"/>
        <end position="54"/>
    </location>
</feature>
<protein>
    <submittedName>
        <fullName evidence="2">Uncharacterized protein</fullName>
    </submittedName>
</protein>
<comment type="caution">
    <text evidence="2">The sequence shown here is derived from an EMBL/GenBank/DDBJ whole genome shotgun (WGS) entry which is preliminary data.</text>
</comment>
<gene>
    <name evidence="2" type="ORF">IV203_002614</name>
    <name evidence="4" type="ORF">IV203_025121</name>
    <name evidence="3" type="ORF">IV203_034453</name>
</gene>
<reference evidence="2" key="2">
    <citation type="submission" date="2021-04" db="EMBL/GenBank/DDBJ databases">
        <authorList>
            <person name="Podell S."/>
        </authorList>
    </citation>
    <scope>NUCLEOTIDE SEQUENCE</scope>
    <source>
        <strain evidence="2">Hildebrandi</strain>
    </source>
</reference>
<evidence type="ECO:0000313" key="4">
    <source>
        <dbReference type="EMBL" id="KAG7365680.1"/>
    </source>
</evidence>
<organism evidence="2 5">
    <name type="scientific">Nitzschia inconspicua</name>
    <dbReference type="NCBI Taxonomy" id="303405"/>
    <lineage>
        <taxon>Eukaryota</taxon>
        <taxon>Sar</taxon>
        <taxon>Stramenopiles</taxon>
        <taxon>Ochrophyta</taxon>
        <taxon>Bacillariophyta</taxon>
        <taxon>Bacillariophyceae</taxon>
        <taxon>Bacillariophycidae</taxon>
        <taxon>Bacillariales</taxon>
        <taxon>Bacillariaceae</taxon>
        <taxon>Nitzschia</taxon>
    </lineage>
</organism>
<dbReference type="EMBL" id="JAGRRH010000062">
    <property type="protein sequence ID" value="KAG7338209.1"/>
    <property type="molecule type" value="Genomic_DNA"/>
</dbReference>
<dbReference type="EMBL" id="JAGRRH010000008">
    <property type="protein sequence ID" value="KAG7365680.1"/>
    <property type="molecule type" value="Genomic_DNA"/>
</dbReference>
<name>A0A9K3K6U1_9STRA</name>
<keyword evidence="5" id="KW-1185">Reference proteome</keyword>
<dbReference type="AlphaFoldDB" id="A0A9K3K6U1"/>
<proteinExistence type="predicted"/>